<sequence>MNKHSHLTDYFSIQTSPEALKRRSCGCKGWALYITMITASYWPLIAFFWGIRYLGTPKKREMFGLCVSAEYFGVQKGGQRKPRTGHTKFIVKGYPQVAVCGLLRTRRRPHVDNPREYKMYRQSGKTGSFKFLFVLKVPLCY</sequence>
<dbReference type="AlphaFoldDB" id="A0A0F9L6W2"/>
<reference evidence="2" key="1">
    <citation type="journal article" date="2015" name="Nature">
        <title>Complex archaea that bridge the gap between prokaryotes and eukaryotes.</title>
        <authorList>
            <person name="Spang A."/>
            <person name="Saw J.H."/>
            <person name="Jorgensen S.L."/>
            <person name="Zaremba-Niedzwiedzka K."/>
            <person name="Martijn J."/>
            <person name="Lind A.E."/>
            <person name="van Eijk R."/>
            <person name="Schleper C."/>
            <person name="Guy L."/>
            <person name="Ettema T.J."/>
        </authorList>
    </citation>
    <scope>NUCLEOTIDE SEQUENCE</scope>
</reference>
<keyword evidence="1" id="KW-1133">Transmembrane helix</keyword>
<gene>
    <name evidence="2" type="ORF">LCGC14_1313040</name>
</gene>
<evidence type="ECO:0000313" key="2">
    <source>
        <dbReference type="EMBL" id="KKM83076.1"/>
    </source>
</evidence>
<evidence type="ECO:0000256" key="1">
    <source>
        <dbReference type="SAM" id="Phobius"/>
    </source>
</evidence>
<keyword evidence="1" id="KW-0812">Transmembrane</keyword>
<comment type="caution">
    <text evidence="2">The sequence shown here is derived from an EMBL/GenBank/DDBJ whole genome shotgun (WGS) entry which is preliminary data.</text>
</comment>
<proteinExistence type="predicted"/>
<protein>
    <submittedName>
        <fullName evidence="2">Uncharacterized protein</fullName>
    </submittedName>
</protein>
<dbReference type="EMBL" id="LAZR01007767">
    <property type="protein sequence ID" value="KKM83076.1"/>
    <property type="molecule type" value="Genomic_DNA"/>
</dbReference>
<keyword evidence="1" id="KW-0472">Membrane</keyword>
<name>A0A0F9L6W2_9ZZZZ</name>
<accession>A0A0F9L6W2</accession>
<feature type="transmembrane region" description="Helical" evidence="1">
    <location>
        <begin position="30"/>
        <end position="51"/>
    </location>
</feature>
<organism evidence="2">
    <name type="scientific">marine sediment metagenome</name>
    <dbReference type="NCBI Taxonomy" id="412755"/>
    <lineage>
        <taxon>unclassified sequences</taxon>
        <taxon>metagenomes</taxon>
        <taxon>ecological metagenomes</taxon>
    </lineage>
</organism>